<comment type="caution">
    <text evidence="2">The sequence shown here is derived from an EMBL/GenBank/DDBJ whole genome shotgun (WGS) entry which is preliminary data.</text>
</comment>
<evidence type="ECO:0000313" key="2">
    <source>
        <dbReference type="EMBL" id="KAJ1136566.1"/>
    </source>
</evidence>
<sequence>MKLSLPCLAASMNGSDRARSSLSRERCPGGRSMAKDRRRNSSIRVLGMRFPRSLISIWG</sequence>
<organism evidence="2 3">
    <name type="scientific">Pleurodeles waltl</name>
    <name type="common">Iberian ribbed newt</name>
    <dbReference type="NCBI Taxonomy" id="8319"/>
    <lineage>
        <taxon>Eukaryota</taxon>
        <taxon>Metazoa</taxon>
        <taxon>Chordata</taxon>
        <taxon>Craniata</taxon>
        <taxon>Vertebrata</taxon>
        <taxon>Euteleostomi</taxon>
        <taxon>Amphibia</taxon>
        <taxon>Batrachia</taxon>
        <taxon>Caudata</taxon>
        <taxon>Salamandroidea</taxon>
        <taxon>Salamandridae</taxon>
        <taxon>Pleurodelinae</taxon>
        <taxon>Pleurodeles</taxon>
    </lineage>
</organism>
<evidence type="ECO:0000256" key="1">
    <source>
        <dbReference type="SAM" id="MobiDB-lite"/>
    </source>
</evidence>
<dbReference type="Proteomes" id="UP001066276">
    <property type="component" value="Chromosome 6"/>
</dbReference>
<protein>
    <submittedName>
        <fullName evidence="2">Uncharacterized protein</fullName>
    </submittedName>
</protein>
<keyword evidence="3" id="KW-1185">Reference proteome</keyword>
<dbReference type="AlphaFoldDB" id="A0AAV7Q7P0"/>
<accession>A0AAV7Q7P0</accession>
<proteinExistence type="predicted"/>
<feature type="compositionally biased region" description="Basic and acidic residues" evidence="1">
    <location>
        <begin position="18"/>
        <end position="28"/>
    </location>
</feature>
<gene>
    <name evidence="2" type="ORF">NDU88_002981</name>
</gene>
<evidence type="ECO:0000313" key="3">
    <source>
        <dbReference type="Proteomes" id="UP001066276"/>
    </source>
</evidence>
<name>A0AAV7Q7P0_PLEWA</name>
<reference evidence="2" key="1">
    <citation type="journal article" date="2022" name="bioRxiv">
        <title>Sequencing and chromosome-scale assembly of the giantPleurodeles waltlgenome.</title>
        <authorList>
            <person name="Brown T."/>
            <person name="Elewa A."/>
            <person name="Iarovenko S."/>
            <person name="Subramanian E."/>
            <person name="Araus A.J."/>
            <person name="Petzold A."/>
            <person name="Susuki M."/>
            <person name="Suzuki K.-i.T."/>
            <person name="Hayashi T."/>
            <person name="Toyoda A."/>
            <person name="Oliveira C."/>
            <person name="Osipova E."/>
            <person name="Leigh N.D."/>
            <person name="Simon A."/>
            <person name="Yun M.H."/>
        </authorList>
    </citation>
    <scope>NUCLEOTIDE SEQUENCE</scope>
    <source>
        <strain evidence="2">20211129_DDA</strain>
        <tissue evidence="2">Liver</tissue>
    </source>
</reference>
<dbReference type="EMBL" id="JANPWB010000010">
    <property type="protein sequence ID" value="KAJ1136566.1"/>
    <property type="molecule type" value="Genomic_DNA"/>
</dbReference>
<feature type="non-terminal residue" evidence="2">
    <location>
        <position position="59"/>
    </location>
</feature>
<feature type="region of interest" description="Disordered" evidence="1">
    <location>
        <begin position="18"/>
        <end position="38"/>
    </location>
</feature>